<sequence>MNSLTKHLPLLYILSLYHEYIYTDKKFKIITAWEQRKLGEILLEHNEISKGGEYPIATSSRKGLFLQSEYFNGQRSGINESLDFHLVPQGYITYRHMSDDSTFHFNKNHMDLPVLVSKEYPVFTTTNEANDEFVLRNLNFSKSFMRFSHMQKKGGTRVRLYYKTLQSYSPFITSIKEQNKIATFFKLLDNTIALHQEKLTKLQELKKAYLVGMFPQDEENVPKIRVANYNEEWKKHKLVDIVNRVSISSDKKDLPRVEYEDIISIVGKLNKNIFEKKSNKKGIKFQPGDILFGKLRPYLKNWLLSDFTGIAVGDFWILRPQNVNNKFIYTLIQSSRYQTVSNQSTGTKMPRSDWNVVSNTNFWIPLNSKEQGQIGNYFIQLDKLIALEQSKIENLKILKKSYFNKIFI</sequence>
<name>A0A2T0W8A2_9LACT</name>
<dbReference type="PANTHER" id="PTHR30408">
    <property type="entry name" value="TYPE-1 RESTRICTION ENZYME ECOKI SPECIFICITY PROTEIN"/>
    <property type="match status" value="1"/>
</dbReference>
<dbReference type="Pfam" id="PF01420">
    <property type="entry name" value="Methylase_S"/>
    <property type="match status" value="2"/>
</dbReference>
<dbReference type="OrthoDB" id="9795776at2"/>
<evidence type="ECO:0000313" key="6">
    <source>
        <dbReference type="Proteomes" id="UP000238205"/>
    </source>
</evidence>
<feature type="domain" description="Type I restriction modification DNA specificity" evidence="4">
    <location>
        <begin position="33"/>
        <end position="203"/>
    </location>
</feature>
<dbReference type="GO" id="GO:0009307">
    <property type="term" value="P:DNA restriction-modification system"/>
    <property type="evidence" value="ECO:0007669"/>
    <property type="project" value="UniProtKB-KW"/>
</dbReference>
<dbReference type="InterPro" id="IPR052021">
    <property type="entry name" value="Type-I_RS_S_subunit"/>
</dbReference>
<dbReference type="EMBL" id="PVTO01000007">
    <property type="protein sequence ID" value="PRY82933.1"/>
    <property type="molecule type" value="Genomic_DNA"/>
</dbReference>
<organism evidence="5 6">
    <name type="scientific">Alkalibacterium olivapovliticus</name>
    <dbReference type="NCBI Taxonomy" id="99907"/>
    <lineage>
        <taxon>Bacteria</taxon>
        <taxon>Bacillati</taxon>
        <taxon>Bacillota</taxon>
        <taxon>Bacilli</taxon>
        <taxon>Lactobacillales</taxon>
        <taxon>Carnobacteriaceae</taxon>
        <taxon>Alkalibacterium</taxon>
    </lineage>
</organism>
<evidence type="ECO:0000256" key="1">
    <source>
        <dbReference type="ARBA" id="ARBA00010923"/>
    </source>
</evidence>
<dbReference type="InterPro" id="IPR044946">
    <property type="entry name" value="Restrct_endonuc_typeI_TRD_sf"/>
</dbReference>
<dbReference type="PANTHER" id="PTHR30408:SF12">
    <property type="entry name" value="TYPE I RESTRICTION ENZYME MJAVIII SPECIFICITY SUBUNIT"/>
    <property type="match status" value="1"/>
</dbReference>
<dbReference type="InterPro" id="IPR000055">
    <property type="entry name" value="Restrct_endonuc_typeI_TRD"/>
</dbReference>
<evidence type="ECO:0000256" key="3">
    <source>
        <dbReference type="ARBA" id="ARBA00023125"/>
    </source>
</evidence>
<reference evidence="5 6" key="1">
    <citation type="submission" date="2018-03" db="EMBL/GenBank/DDBJ databases">
        <title>Genomic Encyclopedia of Archaeal and Bacterial Type Strains, Phase II (KMG-II): from individual species to whole genera.</title>
        <authorList>
            <person name="Goeker M."/>
        </authorList>
    </citation>
    <scope>NUCLEOTIDE SEQUENCE [LARGE SCALE GENOMIC DNA]</scope>
    <source>
        <strain evidence="5 6">DSM 13175</strain>
    </source>
</reference>
<gene>
    <name evidence="5" type="ORF">CLV38_1076</name>
</gene>
<dbReference type="RefSeq" id="WP_106192185.1">
    <property type="nucleotide sequence ID" value="NZ_PVTO01000007.1"/>
</dbReference>
<keyword evidence="3" id="KW-0238">DNA-binding</keyword>
<keyword evidence="6" id="KW-1185">Reference proteome</keyword>
<protein>
    <submittedName>
        <fullName evidence="5">Type I restriction enzyme S subunit</fullName>
    </submittedName>
</protein>
<dbReference type="AlphaFoldDB" id="A0A2T0W8A2"/>
<keyword evidence="2" id="KW-0680">Restriction system</keyword>
<evidence type="ECO:0000259" key="4">
    <source>
        <dbReference type="Pfam" id="PF01420"/>
    </source>
</evidence>
<evidence type="ECO:0000256" key="2">
    <source>
        <dbReference type="ARBA" id="ARBA00022747"/>
    </source>
</evidence>
<comment type="similarity">
    <text evidence="1">Belongs to the type-I restriction system S methylase family.</text>
</comment>
<dbReference type="GO" id="GO:0003677">
    <property type="term" value="F:DNA binding"/>
    <property type="evidence" value="ECO:0007669"/>
    <property type="project" value="UniProtKB-KW"/>
</dbReference>
<proteinExistence type="inferred from homology"/>
<comment type="caution">
    <text evidence="5">The sequence shown here is derived from an EMBL/GenBank/DDBJ whole genome shotgun (WGS) entry which is preliminary data.</text>
</comment>
<accession>A0A2T0W8A2</accession>
<dbReference type="SUPFAM" id="SSF116734">
    <property type="entry name" value="DNA methylase specificity domain"/>
    <property type="match status" value="2"/>
</dbReference>
<feature type="domain" description="Type I restriction modification DNA specificity" evidence="4">
    <location>
        <begin position="230"/>
        <end position="395"/>
    </location>
</feature>
<dbReference type="Proteomes" id="UP000238205">
    <property type="component" value="Unassembled WGS sequence"/>
</dbReference>
<dbReference type="Gene3D" id="3.90.220.20">
    <property type="entry name" value="DNA methylase specificity domains"/>
    <property type="match status" value="2"/>
</dbReference>
<evidence type="ECO:0000313" key="5">
    <source>
        <dbReference type="EMBL" id="PRY82933.1"/>
    </source>
</evidence>